<feature type="compositionally biased region" description="Low complexity" evidence="2">
    <location>
        <begin position="60"/>
        <end position="79"/>
    </location>
</feature>
<dbReference type="SUPFAM" id="SSF82153">
    <property type="entry name" value="FAS1 domain"/>
    <property type="match status" value="1"/>
</dbReference>
<accession>A0A1H2LR57</accession>
<dbReference type="Pfam" id="PF02469">
    <property type="entry name" value="Fasciclin"/>
    <property type="match status" value="1"/>
</dbReference>
<dbReference type="EMBL" id="LT629799">
    <property type="protein sequence ID" value="SDU83344.1"/>
    <property type="molecule type" value="Genomic_DNA"/>
</dbReference>
<dbReference type="RefSeq" id="WP_197680596.1">
    <property type="nucleotide sequence ID" value="NZ_LT629799.1"/>
</dbReference>
<name>A0A1H2LR57_9ACTN</name>
<proteinExistence type="predicted"/>
<dbReference type="GO" id="GO:0007155">
    <property type="term" value="P:cell adhesion"/>
    <property type="evidence" value="ECO:0007669"/>
    <property type="project" value="TreeGrafter"/>
</dbReference>
<keyword evidence="1 3" id="KW-0732">Signal</keyword>
<evidence type="ECO:0000256" key="3">
    <source>
        <dbReference type="SAM" id="SignalP"/>
    </source>
</evidence>
<dbReference type="AlphaFoldDB" id="A0A1H2LR57"/>
<dbReference type="GO" id="GO:0031012">
    <property type="term" value="C:extracellular matrix"/>
    <property type="evidence" value="ECO:0007669"/>
    <property type="project" value="TreeGrafter"/>
</dbReference>
<dbReference type="PANTHER" id="PTHR10900:SF77">
    <property type="entry name" value="FI19380P1"/>
    <property type="match status" value="1"/>
</dbReference>
<evidence type="ECO:0000256" key="1">
    <source>
        <dbReference type="ARBA" id="ARBA00022729"/>
    </source>
</evidence>
<sequence length="237" mass="23361">MLSPVPTRTLALLAVLGSLSLPLAACGSSDPSDPQAGPSSLTAPPVSDPPLPMTPAPSQAATPEPTAPGSATASAGSAGAAGATFGPGCSKVPTSGKGSFDGTSTDGVATAAGNNPLLSTLVVAVKRAGLVDTLNNTEDVTVFAPDDDAFAALGKTTLTKVLADRSQLTTILTTHVVEGRLAPADLAGTHKTLSGSSITVTGSGEDFTVNGNARVVCGNVQTANATVYVIDHVLMTR</sequence>
<evidence type="ECO:0000256" key="2">
    <source>
        <dbReference type="SAM" id="MobiDB-lite"/>
    </source>
</evidence>
<evidence type="ECO:0000313" key="6">
    <source>
        <dbReference type="Proteomes" id="UP000198825"/>
    </source>
</evidence>
<feature type="compositionally biased region" description="Polar residues" evidence="2">
    <location>
        <begin position="29"/>
        <end position="42"/>
    </location>
</feature>
<reference evidence="6" key="1">
    <citation type="submission" date="2016-10" db="EMBL/GenBank/DDBJ databases">
        <authorList>
            <person name="Varghese N."/>
            <person name="Submissions S."/>
        </authorList>
    </citation>
    <scope>NUCLEOTIDE SEQUENCE [LARGE SCALE GENOMIC DNA]</scope>
    <source>
        <strain evidence="6">DSM 21743</strain>
    </source>
</reference>
<dbReference type="FunFam" id="2.30.180.10:FF:000019">
    <property type="entry name" value="Cell surface lipoprotein"/>
    <property type="match status" value="1"/>
</dbReference>
<feature type="chain" id="PRO_5038566456" evidence="3">
    <location>
        <begin position="25"/>
        <end position="237"/>
    </location>
</feature>
<dbReference type="GO" id="GO:0050839">
    <property type="term" value="F:cell adhesion molecule binding"/>
    <property type="evidence" value="ECO:0007669"/>
    <property type="project" value="TreeGrafter"/>
</dbReference>
<dbReference type="InterPro" id="IPR036378">
    <property type="entry name" value="FAS1_dom_sf"/>
</dbReference>
<feature type="signal peptide" evidence="3">
    <location>
        <begin position="1"/>
        <end position="24"/>
    </location>
</feature>
<dbReference type="Gene3D" id="2.30.180.10">
    <property type="entry name" value="FAS1 domain"/>
    <property type="match status" value="1"/>
</dbReference>
<dbReference type="STRING" id="546874.SAMN04488544_0669"/>
<evidence type="ECO:0000313" key="5">
    <source>
        <dbReference type="EMBL" id="SDU83344.1"/>
    </source>
</evidence>
<gene>
    <name evidence="5" type="ORF">SAMN04488544_0669</name>
</gene>
<feature type="domain" description="FAS1" evidence="4">
    <location>
        <begin position="105"/>
        <end position="234"/>
    </location>
</feature>
<dbReference type="GO" id="GO:0030198">
    <property type="term" value="P:extracellular matrix organization"/>
    <property type="evidence" value="ECO:0007669"/>
    <property type="project" value="TreeGrafter"/>
</dbReference>
<dbReference type="PANTHER" id="PTHR10900">
    <property type="entry name" value="PERIOSTIN-RELATED"/>
    <property type="match status" value="1"/>
</dbReference>
<dbReference type="GO" id="GO:0005615">
    <property type="term" value="C:extracellular space"/>
    <property type="evidence" value="ECO:0007669"/>
    <property type="project" value="TreeGrafter"/>
</dbReference>
<dbReference type="PROSITE" id="PS50213">
    <property type="entry name" value="FAS1"/>
    <property type="match status" value="1"/>
</dbReference>
<dbReference type="InterPro" id="IPR050904">
    <property type="entry name" value="Adhesion/Biosynth-related"/>
</dbReference>
<dbReference type="Proteomes" id="UP000198825">
    <property type="component" value="Chromosome I"/>
</dbReference>
<organism evidence="5 6">
    <name type="scientific">Microlunatus sagamiharensis</name>
    <dbReference type="NCBI Taxonomy" id="546874"/>
    <lineage>
        <taxon>Bacteria</taxon>
        <taxon>Bacillati</taxon>
        <taxon>Actinomycetota</taxon>
        <taxon>Actinomycetes</taxon>
        <taxon>Propionibacteriales</taxon>
        <taxon>Propionibacteriaceae</taxon>
        <taxon>Microlunatus</taxon>
    </lineage>
</organism>
<protein>
    <submittedName>
        <fullName evidence="5">Uncaracterized surface protein containing fasciclin (FAS1) repeats</fullName>
    </submittedName>
</protein>
<evidence type="ECO:0000259" key="4">
    <source>
        <dbReference type="PROSITE" id="PS50213"/>
    </source>
</evidence>
<feature type="compositionally biased region" description="Pro residues" evidence="2">
    <location>
        <begin position="46"/>
        <end position="55"/>
    </location>
</feature>
<feature type="region of interest" description="Disordered" evidence="2">
    <location>
        <begin position="26"/>
        <end position="79"/>
    </location>
</feature>
<keyword evidence="6" id="KW-1185">Reference proteome</keyword>
<dbReference type="InterPro" id="IPR000782">
    <property type="entry name" value="FAS1_domain"/>
</dbReference>
<dbReference type="SMART" id="SM00554">
    <property type="entry name" value="FAS1"/>
    <property type="match status" value="1"/>
</dbReference>